<dbReference type="PATRIC" id="fig|1216932.3.peg.455"/>
<dbReference type="HOGENOM" id="CLU_029375_6_0_9"/>
<reference evidence="2 3" key="1">
    <citation type="submission" date="2013-11" db="EMBL/GenBank/DDBJ databases">
        <title>Complete genome sequence of Clostridum sp. M2/40.</title>
        <authorList>
            <person name="Wibberg D."/>
            <person name="Puehler A."/>
            <person name="Schlueter A."/>
        </authorList>
    </citation>
    <scope>NUCLEOTIDE SEQUENCE [LARGE SCALE GENOMIC DNA]</scope>
    <source>
        <strain evidence="3">M2/40</strain>
    </source>
</reference>
<dbReference type="STRING" id="1216932.CM240_0472"/>
<evidence type="ECO:0000259" key="1">
    <source>
        <dbReference type="Pfam" id="PF00561"/>
    </source>
</evidence>
<dbReference type="AlphaFoldDB" id="W6S038"/>
<dbReference type="Pfam" id="PF00561">
    <property type="entry name" value="Abhydrolase_1"/>
    <property type="match status" value="1"/>
</dbReference>
<dbReference type="EMBL" id="HG917868">
    <property type="protein sequence ID" value="CDM67637.1"/>
    <property type="molecule type" value="Genomic_DNA"/>
</dbReference>
<dbReference type="KEGG" id="clt:CM240_0472"/>
<dbReference type="InterPro" id="IPR029058">
    <property type="entry name" value="AB_hydrolase_fold"/>
</dbReference>
<organism evidence="2 3">
    <name type="scientific">Clostridium bornimense</name>
    <dbReference type="NCBI Taxonomy" id="1216932"/>
    <lineage>
        <taxon>Bacteria</taxon>
        <taxon>Bacillati</taxon>
        <taxon>Bacillota</taxon>
        <taxon>Clostridia</taxon>
        <taxon>Eubacteriales</taxon>
        <taxon>Clostridiaceae</taxon>
        <taxon>Clostridium</taxon>
    </lineage>
</organism>
<accession>W6S038</accession>
<dbReference type="SUPFAM" id="SSF53474">
    <property type="entry name" value="alpha/beta-Hydrolases"/>
    <property type="match status" value="1"/>
</dbReference>
<dbReference type="InterPro" id="IPR052920">
    <property type="entry name" value="DNA-binding_regulatory"/>
</dbReference>
<gene>
    <name evidence="2" type="ORF">CM240_0472</name>
</gene>
<feature type="domain" description="AB hydrolase-1" evidence="1">
    <location>
        <begin position="89"/>
        <end position="197"/>
    </location>
</feature>
<dbReference type="PANTHER" id="PTHR43358:SF4">
    <property type="entry name" value="ALPHA_BETA HYDROLASE FOLD-1 DOMAIN-CONTAINING PROTEIN"/>
    <property type="match status" value="1"/>
</dbReference>
<proteinExistence type="predicted"/>
<keyword evidence="3" id="KW-1185">Reference proteome</keyword>
<protein>
    <submittedName>
        <fullName evidence="2">Peptidase S15</fullName>
    </submittedName>
</protein>
<dbReference type="Gene3D" id="3.40.50.1820">
    <property type="entry name" value="alpha/beta hydrolase"/>
    <property type="match status" value="1"/>
</dbReference>
<dbReference type="Proteomes" id="UP000019426">
    <property type="component" value="Chromosome M2/40_rep1"/>
</dbReference>
<name>W6S038_9CLOT</name>
<dbReference type="PANTHER" id="PTHR43358">
    <property type="entry name" value="ALPHA/BETA-HYDROLASE"/>
    <property type="match status" value="1"/>
</dbReference>
<evidence type="ECO:0000313" key="2">
    <source>
        <dbReference type="EMBL" id="CDM67637.1"/>
    </source>
</evidence>
<evidence type="ECO:0000313" key="3">
    <source>
        <dbReference type="Proteomes" id="UP000019426"/>
    </source>
</evidence>
<sequence length="308" mass="36146">MFKIIIISFVILVVILFLIGKKLTDYAFYKTILRERKTKEDIFGVLTERKAYDLSKYKELDIEVLEIVSKEGLKLKGYYIEKFKECKKLMIIVHGYTSNHYIALQYLEMFFEEGFNVLMIDVRSHGDSEGTYATYGYYEREDLNQWIDFMTDRLGNDIKIGLHGQSMGAATVLMYGGKYEDKVDFIIADCPYSSGKEILRYQFKQYKGTPLYPLYWFVNRRCKKLCKFDMNDISPIDDIKDKKIPTMFIHGIGDDFVPCYMSEDMYKRKIGDKNKLLLIEGAAHVEAYPKDKVKYSTEVKKFIEEALK</sequence>
<dbReference type="RefSeq" id="WP_044036110.1">
    <property type="nucleotide sequence ID" value="NZ_HG917868.1"/>
</dbReference>
<dbReference type="eggNOG" id="COG1073">
    <property type="taxonomic scope" value="Bacteria"/>
</dbReference>
<dbReference type="OrthoDB" id="9776685at2"/>
<dbReference type="InterPro" id="IPR000073">
    <property type="entry name" value="AB_hydrolase_1"/>
</dbReference>